<comment type="subcellular location">
    <subcellularLocation>
        <location evidence="2">Cell membrane</location>
    </subcellularLocation>
</comment>
<keyword evidence="4" id="KW-0597">Phosphoprotein</keyword>
<organism evidence="14 15">
    <name type="scientific">Catenuloplanes indicus</name>
    <dbReference type="NCBI Taxonomy" id="137267"/>
    <lineage>
        <taxon>Bacteria</taxon>
        <taxon>Bacillati</taxon>
        <taxon>Actinomycetota</taxon>
        <taxon>Actinomycetes</taxon>
        <taxon>Micromonosporales</taxon>
        <taxon>Micromonosporaceae</taxon>
        <taxon>Catenuloplanes</taxon>
    </lineage>
</organism>
<dbReference type="EC" id="2.7.13.3" evidence="3"/>
<keyword evidence="6" id="KW-0812">Transmembrane</keyword>
<dbReference type="AlphaFoldDB" id="A0AAE3VW14"/>
<dbReference type="PROSITE" id="PS50885">
    <property type="entry name" value="HAMP"/>
    <property type="match status" value="1"/>
</dbReference>
<proteinExistence type="predicted"/>
<dbReference type="RefSeq" id="WP_307236456.1">
    <property type="nucleotide sequence ID" value="NZ_JAUSUZ010000001.1"/>
</dbReference>
<dbReference type="SUPFAM" id="SSF55874">
    <property type="entry name" value="ATPase domain of HSP90 chaperone/DNA topoisomerase II/histidine kinase"/>
    <property type="match status" value="1"/>
</dbReference>
<reference evidence="14 15" key="1">
    <citation type="submission" date="2023-07" db="EMBL/GenBank/DDBJ databases">
        <title>Sequencing the genomes of 1000 actinobacteria strains.</title>
        <authorList>
            <person name="Klenk H.-P."/>
        </authorList>
    </citation>
    <scope>NUCLEOTIDE SEQUENCE [LARGE SCALE GENOMIC DNA]</scope>
    <source>
        <strain evidence="14 15">DSM 44709</strain>
    </source>
</reference>
<accession>A0AAE3VW14</accession>
<evidence type="ECO:0000256" key="5">
    <source>
        <dbReference type="ARBA" id="ARBA00022679"/>
    </source>
</evidence>
<keyword evidence="5" id="KW-0808">Transferase</keyword>
<sequence length="472" mass="49780">MKVRATAGAVLVVAVALIAGAAALVLMVRESLRDGLETRAEQQIATLITQLGPAAPGTPGPAPSQTPGRTAPPAPDGTAAQTPDGTASPDATAARAPDTTAARAPDEDDDEDEPEDVVWQVIDASGAVAGASQPLARALPAEDTARFTLPGADHAYLVRTERDDGRTIAVAVSLEEVDNGTEALVTPLVTGIPLLLIVCAAVTWIVVARALAPIERIRREAEEITGDRLDRRVPEPASRDEVHRMARTMNRMLARLQASRERQQRFVADASHELRSPLTSMRQAAEVADALPDGYLAETVLEESARMSRLVDQLLLLTRAGEGAVTRTREDVDLDDLLLAEAARVRRAGLTVDTTGVAAGRVRADRVAMGQVVRNLADNAARHATSRVAVALRETPGGVTLTVDDDGHGIPADQRERVFDRFVRLDEARARDDGGSGLGLAIVKEIINGYGGSVTATDSPLGGARLVVHLPA</sequence>
<dbReference type="GO" id="GO:0005886">
    <property type="term" value="C:plasma membrane"/>
    <property type="evidence" value="ECO:0007669"/>
    <property type="project" value="UniProtKB-SubCell"/>
</dbReference>
<evidence type="ECO:0000256" key="8">
    <source>
        <dbReference type="ARBA" id="ARBA00022989"/>
    </source>
</evidence>
<dbReference type="InterPro" id="IPR003594">
    <property type="entry name" value="HATPase_dom"/>
</dbReference>
<feature type="compositionally biased region" description="Pro residues" evidence="11">
    <location>
        <begin position="56"/>
        <end position="75"/>
    </location>
</feature>
<dbReference type="Pfam" id="PF00512">
    <property type="entry name" value="HisKA"/>
    <property type="match status" value="1"/>
</dbReference>
<evidence type="ECO:0000256" key="10">
    <source>
        <dbReference type="ARBA" id="ARBA00023136"/>
    </source>
</evidence>
<dbReference type="Pfam" id="PF00672">
    <property type="entry name" value="HAMP"/>
    <property type="match status" value="1"/>
</dbReference>
<keyword evidence="8" id="KW-1133">Transmembrane helix</keyword>
<evidence type="ECO:0000313" key="14">
    <source>
        <dbReference type="EMBL" id="MDQ0364781.1"/>
    </source>
</evidence>
<dbReference type="SUPFAM" id="SSF47384">
    <property type="entry name" value="Homodimeric domain of signal transducing histidine kinase"/>
    <property type="match status" value="1"/>
</dbReference>
<keyword evidence="9" id="KW-0902">Two-component regulatory system</keyword>
<evidence type="ECO:0000256" key="3">
    <source>
        <dbReference type="ARBA" id="ARBA00012438"/>
    </source>
</evidence>
<comment type="caution">
    <text evidence="14">The sequence shown here is derived from an EMBL/GenBank/DDBJ whole genome shotgun (WGS) entry which is preliminary data.</text>
</comment>
<evidence type="ECO:0000256" key="9">
    <source>
        <dbReference type="ARBA" id="ARBA00023012"/>
    </source>
</evidence>
<dbReference type="EMBL" id="JAUSUZ010000001">
    <property type="protein sequence ID" value="MDQ0364781.1"/>
    <property type="molecule type" value="Genomic_DNA"/>
</dbReference>
<feature type="compositionally biased region" description="Low complexity" evidence="11">
    <location>
        <begin position="86"/>
        <end position="103"/>
    </location>
</feature>
<evidence type="ECO:0000256" key="6">
    <source>
        <dbReference type="ARBA" id="ARBA00022692"/>
    </source>
</evidence>
<dbReference type="InterPro" id="IPR050428">
    <property type="entry name" value="TCS_sensor_his_kinase"/>
</dbReference>
<gene>
    <name evidence="14" type="ORF">J2S42_001450</name>
</gene>
<feature type="domain" description="HAMP" evidence="13">
    <location>
        <begin position="208"/>
        <end position="261"/>
    </location>
</feature>
<keyword evidence="7 14" id="KW-0418">Kinase</keyword>
<dbReference type="InterPro" id="IPR036890">
    <property type="entry name" value="HATPase_C_sf"/>
</dbReference>
<dbReference type="Gene3D" id="3.30.565.10">
    <property type="entry name" value="Histidine kinase-like ATPase, C-terminal domain"/>
    <property type="match status" value="1"/>
</dbReference>
<evidence type="ECO:0000256" key="1">
    <source>
        <dbReference type="ARBA" id="ARBA00000085"/>
    </source>
</evidence>
<dbReference type="Gene3D" id="6.10.340.10">
    <property type="match status" value="1"/>
</dbReference>
<dbReference type="PANTHER" id="PTHR45436:SF5">
    <property type="entry name" value="SENSOR HISTIDINE KINASE TRCS"/>
    <property type="match status" value="1"/>
</dbReference>
<dbReference type="PRINTS" id="PR00344">
    <property type="entry name" value="BCTRLSENSOR"/>
</dbReference>
<dbReference type="Proteomes" id="UP001240236">
    <property type="component" value="Unassembled WGS sequence"/>
</dbReference>
<dbReference type="SUPFAM" id="SSF158472">
    <property type="entry name" value="HAMP domain-like"/>
    <property type="match status" value="1"/>
</dbReference>
<feature type="domain" description="Histidine kinase" evidence="12">
    <location>
        <begin position="269"/>
        <end position="472"/>
    </location>
</feature>
<dbReference type="PROSITE" id="PS50109">
    <property type="entry name" value="HIS_KIN"/>
    <property type="match status" value="1"/>
</dbReference>
<evidence type="ECO:0000256" key="7">
    <source>
        <dbReference type="ARBA" id="ARBA00022777"/>
    </source>
</evidence>
<dbReference type="InterPro" id="IPR005467">
    <property type="entry name" value="His_kinase_dom"/>
</dbReference>
<dbReference type="InterPro" id="IPR003660">
    <property type="entry name" value="HAMP_dom"/>
</dbReference>
<feature type="region of interest" description="Disordered" evidence="11">
    <location>
        <begin position="50"/>
        <end position="114"/>
    </location>
</feature>
<evidence type="ECO:0000256" key="2">
    <source>
        <dbReference type="ARBA" id="ARBA00004236"/>
    </source>
</evidence>
<evidence type="ECO:0000256" key="11">
    <source>
        <dbReference type="SAM" id="MobiDB-lite"/>
    </source>
</evidence>
<dbReference type="InterPro" id="IPR036097">
    <property type="entry name" value="HisK_dim/P_sf"/>
</dbReference>
<keyword evidence="10" id="KW-0472">Membrane</keyword>
<dbReference type="PANTHER" id="PTHR45436">
    <property type="entry name" value="SENSOR HISTIDINE KINASE YKOH"/>
    <property type="match status" value="1"/>
</dbReference>
<dbReference type="GO" id="GO:0000155">
    <property type="term" value="F:phosphorelay sensor kinase activity"/>
    <property type="evidence" value="ECO:0007669"/>
    <property type="project" value="InterPro"/>
</dbReference>
<dbReference type="Gene3D" id="1.10.287.130">
    <property type="match status" value="1"/>
</dbReference>
<dbReference type="InterPro" id="IPR004358">
    <property type="entry name" value="Sig_transdc_His_kin-like_C"/>
</dbReference>
<protein>
    <recommendedName>
        <fullName evidence="3">histidine kinase</fullName>
        <ecNumber evidence="3">2.7.13.3</ecNumber>
    </recommendedName>
</protein>
<evidence type="ECO:0000313" key="15">
    <source>
        <dbReference type="Proteomes" id="UP001240236"/>
    </source>
</evidence>
<dbReference type="InterPro" id="IPR003661">
    <property type="entry name" value="HisK_dim/P_dom"/>
</dbReference>
<dbReference type="CDD" id="cd06225">
    <property type="entry name" value="HAMP"/>
    <property type="match status" value="1"/>
</dbReference>
<dbReference type="SMART" id="SM00388">
    <property type="entry name" value="HisKA"/>
    <property type="match status" value="1"/>
</dbReference>
<keyword evidence="15" id="KW-1185">Reference proteome</keyword>
<comment type="catalytic activity">
    <reaction evidence="1">
        <text>ATP + protein L-histidine = ADP + protein N-phospho-L-histidine.</text>
        <dbReference type="EC" id="2.7.13.3"/>
    </reaction>
</comment>
<evidence type="ECO:0000259" key="12">
    <source>
        <dbReference type="PROSITE" id="PS50109"/>
    </source>
</evidence>
<dbReference type="SMART" id="SM00304">
    <property type="entry name" value="HAMP"/>
    <property type="match status" value="1"/>
</dbReference>
<dbReference type="Pfam" id="PF02518">
    <property type="entry name" value="HATPase_c"/>
    <property type="match status" value="1"/>
</dbReference>
<name>A0AAE3VW14_9ACTN</name>
<dbReference type="SMART" id="SM00387">
    <property type="entry name" value="HATPase_c"/>
    <property type="match status" value="1"/>
</dbReference>
<dbReference type="CDD" id="cd00075">
    <property type="entry name" value="HATPase"/>
    <property type="match status" value="1"/>
</dbReference>
<dbReference type="CDD" id="cd00082">
    <property type="entry name" value="HisKA"/>
    <property type="match status" value="1"/>
</dbReference>
<evidence type="ECO:0000259" key="13">
    <source>
        <dbReference type="PROSITE" id="PS50885"/>
    </source>
</evidence>
<evidence type="ECO:0000256" key="4">
    <source>
        <dbReference type="ARBA" id="ARBA00022553"/>
    </source>
</evidence>